<evidence type="ECO:0000313" key="2">
    <source>
        <dbReference type="EMBL" id="PNX95762.1"/>
    </source>
</evidence>
<proteinExistence type="predicted"/>
<evidence type="ECO:0000256" key="1">
    <source>
        <dbReference type="SAM" id="MobiDB-lite"/>
    </source>
</evidence>
<dbReference type="EMBL" id="ASHM01013792">
    <property type="protein sequence ID" value="PNX95762.1"/>
    <property type="molecule type" value="Genomic_DNA"/>
</dbReference>
<dbReference type="Proteomes" id="UP000236291">
    <property type="component" value="Unassembled WGS sequence"/>
</dbReference>
<feature type="region of interest" description="Disordered" evidence="1">
    <location>
        <begin position="1"/>
        <end position="20"/>
    </location>
</feature>
<protein>
    <submittedName>
        <fullName evidence="2">Uncharacterized protein</fullName>
    </submittedName>
</protein>
<name>A0A2K3MYB3_TRIPR</name>
<reference evidence="2 3" key="1">
    <citation type="journal article" date="2014" name="Am. J. Bot.">
        <title>Genome assembly and annotation for red clover (Trifolium pratense; Fabaceae).</title>
        <authorList>
            <person name="Istvanek J."/>
            <person name="Jaros M."/>
            <person name="Krenek A."/>
            <person name="Repkova J."/>
        </authorList>
    </citation>
    <scope>NUCLEOTIDE SEQUENCE [LARGE SCALE GENOMIC DNA]</scope>
    <source>
        <strain evidence="3">cv. Tatra</strain>
        <tissue evidence="2">Young leaves</tissue>
    </source>
</reference>
<sequence length="91" mass="10286">MAHFCLPTQDNNQRGPPQTKVVDLWGQDKRLNEKKAYTGIRGEIGLQHGLLVRKRGFTFTGHGKGTHKSPSRQFLFILLQGSVLYNIHTSI</sequence>
<evidence type="ECO:0000313" key="3">
    <source>
        <dbReference type="Proteomes" id="UP000236291"/>
    </source>
</evidence>
<reference evidence="2 3" key="2">
    <citation type="journal article" date="2017" name="Front. Plant Sci.">
        <title>Gene Classification and Mining of Molecular Markers Useful in Red Clover (Trifolium pratense) Breeding.</title>
        <authorList>
            <person name="Istvanek J."/>
            <person name="Dluhosova J."/>
            <person name="Dluhos P."/>
            <person name="Patkova L."/>
            <person name="Nedelnik J."/>
            <person name="Repkova J."/>
        </authorList>
    </citation>
    <scope>NUCLEOTIDE SEQUENCE [LARGE SCALE GENOMIC DNA]</scope>
    <source>
        <strain evidence="3">cv. Tatra</strain>
        <tissue evidence="2">Young leaves</tissue>
    </source>
</reference>
<gene>
    <name evidence="2" type="ORF">L195_g018956</name>
</gene>
<organism evidence="2 3">
    <name type="scientific">Trifolium pratense</name>
    <name type="common">Red clover</name>
    <dbReference type="NCBI Taxonomy" id="57577"/>
    <lineage>
        <taxon>Eukaryota</taxon>
        <taxon>Viridiplantae</taxon>
        <taxon>Streptophyta</taxon>
        <taxon>Embryophyta</taxon>
        <taxon>Tracheophyta</taxon>
        <taxon>Spermatophyta</taxon>
        <taxon>Magnoliopsida</taxon>
        <taxon>eudicotyledons</taxon>
        <taxon>Gunneridae</taxon>
        <taxon>Pentapetalae</taxon>
        <taxon>rosids</taxon>
        <taxon>fabids</taxon>
        <taxon>Fabales</taxon>
        <taxon>Fabaceae</taxon>
        <taxon>Papilionoideae</taxon>
        <taxon>50 kb inversion clade</taxon>
        <taxon>NPAAA clade</taxon>
        <taxon>Hologalegina</taxon>
        <taxon>IRL clade</taxon>
        <taxon>Trifolieae</taxon>
        <taxon>Trifolium</taxon>
    </lineage>
</organism>
<comment type="caution">
    <text evidence="2">The sequence shown here is derived from an EMBL/GenBank/DDBJ whole genome shotgun (WGS) entry which is preliminary data.</text>
</comment>
<accession>A0A2K3MYB3</accession>
<dbReference type="AlphaFoldDB" id="A0A2K3MYB3"/>